<evidence type="ECO:0000313" key="4">
    <source>
        <dbReference type="EMBL" id="GAX26730.1"/>
    </source>
</evidence>
<evidence type="ECO:0000256" key="2">
    <source>
        <dbReference type="ARBA" id="ARBA00023140"/>
    </source>
</evidence>
<proteinExistence type="predicted"/>
<dbReference type="Proteomes" id="UP000198406">
    <property type="component" value="Unassembled WGS sequence"/>
</dbReference>
<dbReference type="InterPro" id="IPR001753">
    <property type="entry name" value="Enoyl-CoA_hydra/iso"/>
</dbReference>
<evidence type="ECO:0000313" key="5">
    <source>
        <dbReference type="Proteomes" id="UP000198406"/>
    </source>
</evidence>
<sequence>MIASGNSTVLFGRGTLKIGRRGKQRSILLVALHRPRSMNAFNDDMYEDLIDLMKATINDDSVAAIVLTGTGEYFSSGADLKNGNFHPEAGGRRTLQKPAGRFMMALIAYPKIIAAAVQGPAVGIAVTLLMHCDLVHASNDATFWAPFTRLALVPELCSSVTFRESMGLSKGNELLLLGKKIDATTAYNYNIISRVVEPANQTNDKTSFDYTNNVAENLCTEMDRGLLTLPLGARTSSYFVRLIRGGQRKEQLQEVCRRELVLLDERFDNGHTLEAAKSLKIGSNGKQRPPNHKARL</sequence>
<dbReference type="PANTHER" id="PTHR43684:SF1">
    <property type="entry name" value="ENOYL-COA DELTA ISOMERASE 2"/>
    <property type="match status" value="1"/>
</dbReference>
<dbReference type="InterPro" id="IPR051053">
    <property type="entry name" value="ECH/Chromodomain_protein"/>
</dbReference>
<gene>
    <name evidence="4" type="ORF">FisN_2Hh321</name>
</gene>
<dbReference type="EC" id="5.3.3.8" evidence="4"/>
<organism evidence="4 5">
    <name type="scientific">Fistulifera solaris</name>
    <name type="common">Oleaginous diatom</name>
    <dbReference type="NCBI Taxonomy" id="1519565"/>
    <lineage>
        <taxon>Eukaryota</taxon>
        <taxon>Sar</taxon>
        <taxon>Stramenopiles</taxon>
        <taxon>Ochrophyta</taxon>
        <taxon>Bacillariophyta</taxon>
        <taxon>Bacillariophyceae</taxon>
        <taxon>Bacillariophycidae</taxon>
        <taxon>Naviculales</taxon>
        <taxon>Naviculaceae</taxon>
        <taxon>Fistulifera</taxon>
    </lineage>
</organism>
<name>A0A1Z5KK85_FISSO</name>
<comment type="subcellular location">
    <subcellularLocation>
        <location evidence="1">Peroxisome</location>
    </subcellularLocation>
</comment>
<dbReference type="EMBL" id="BDSP01000251">
    <property type="protein sequence ID" value="GAX26730.1"/>
    <property type="molecule type" value="Genomic_DNA"/>
</dbReference>
<keyword evidence="5" id="KW-1185">Reference proteome</keyword>
<protein>
    <submittedName>
        <fullName evidence="4">Peroxisomal 3,2-trans-enoyl-CoA isomerase</fullName>
        <ecNumber evidence="4">5.3.3.8</ecNumber>
    </submittedName>
</protein>
<dbReference type="SUPFAM" id="SSF52096">
    <property type="entry name" value="ClpP/crotonase"/>
    <property type="match status" value="1"/>
</dbReference>
<dbReference type="PANTHER" id="PTHR43684">
    <property type="match status" value="1"/>
</dbReference>
<dbReference type="Pfam" id="PF00378">
    <property type="entry name" value="ECH_1"/>
    <property type="match status" value="1"/>
</dbReference>
<dbReference type="InterPro" id="IPR029045">
    <property type="entry name" value="ClpP/crotonase-like_dom_sf"/>
</dbReference>
<dbReference type="CDD" id="cd06558">
    <property type="entry name" value="crotonase-like"/>
    <property type="match status" value="1"/>
</dbReference>
<dbReference type="AlphaFoldDB" id="A0A1Z5KK85"/>
<dbReference type="GO" id="GO:0005777">
    <property type="term" value="C:peroxisome"/>
    <property type="evidence" value="ECO:0007669"/>
    <property type="project" value="UniProtKB-SubCell"/>
</dbReference>
<accession>A0A1Z5KK85</accession>
<dbReference type="InParanoid" id="A0A1Z5KK85"/>
<dbReference type="OrthoDB" id="409763at2759"/>
<comment type="caution">
    <text evidence="4">The sequence shown here is derived from an EMBL/GenBank/DDBJ whole genome shotgun (WGS) entry which is preliminary data.</text>
</comment>
<reference evidence="4 5" key="1">
    <citation type="journal article" date="2015" name="Plant Cell">
        <title>Oil accumulation by the oleaginous diatom Fistulifera solaris as revealed by the genome and transcriptome.</title>
        <authorList>
            <person name="Tanaka T."/>
            <person name="Maeda Y."/>
            <person name="Veluchamy A."/>
            <person name="Tanaka M."/>
            <person name="Abida H."/>
            <person name="Marechal E."/>
            <person name="Bowler C."/>
            <person name="Muto M."/>
            <person name="Sunaga Y."/>
            <person name="Tanaka M."/>
            <person name="Yoshino T."/>
            <person name="Taniguchi T."/>
            <person name="Fukuda Y."/>
            <person name="Nemoto M."/>
            <person name="Matsumoto M."/>
            <person name="Wong P.S."/>
            <person name="Aburatani S."/>
            <person name="Fujibuchi W."/>
        </authorList>
    </citation>
    <scope>NUCLEOTIDE SEQUENCE [LARGE SCALE GENOMIC DNA]</scope>
    <source>
        <strain evidence="4 5">JPCC DA0580</strain>
    </source>
</reference>
<dbReference type="Gene3D" id="3.90.226.10">
    <property type="entry name" value="2-enoyl-CoA Hydratase, Chain A, domain 1"/>
    <property type="match status" value="1"/>
</dbReference>
<keyword evidence="3 4" id="KW-0413">Isomerase</keyword>
<evidence type="ECO:0000256" key="1">
    <source>
        <dbReference type="ARBA" id="ARBA00004275"/>
    </source>
</evidence>
<dbReference type="GO" id="GO:0004165">
    <property type="term" value="F:delta(3)-delta(2)-enoyl-CoA isomerase activity"/>
    <property type="evidence" value="ECO:0007669"/>
    <property type="project" value="UniProtKB-EC"/>
</dbReference>
<evidence type="ECO:0000256" key="3">
    <source>
        <dbReference type="ARBA" id="ARBA00023235"/>
    </source>
</evidence>
<keyword evidence="2" id="KW-0576">Peroxisome</keyword>